<dbReference type="Proteomes" id="UP000615446">
    <property type="component" value="Unassembled WGS sequence"/>
</dbReference>
<sequence length="151" mass="17886">MNQSYCRSHKKTPYKLVYGNKPRGNCTLIEELFNKYIYDEENIPKIIKIDGLEDINKNLDDDMINEQDTCLPNLLPSVNFLDEHNNDKYDNYKHDKCCDNKEDDNISIESEETINSMQTQIDDIESDQSFSSTYRTVYHRSQKCNFLFLNF</sequence>
<organism evidence="2 3">
    <name type="scientific">Rhizophagus clarus</name>
    <dbReference type="NCBI Taxonomy" id="94130"/>
    <lineage>
        <taxon>Eukaryota</taxon>
        <taxon>Fungi</taxon>
        <taxon>Fungi incertae sedis</taxon>
        <taxon>Mucoromycota</taxon>
        <taxon>Glomeromycotina</taxon>
        <taxon>Glomeromycetes</taxon>
        <taxon>Glomerales</taxon>
        <taxon>Glomeraceae</taxon>
        <taxon>Rhizophagus</taxon>
    </lineage>
</organism>
<comment type="caution">
    <text evidence="2">The sequence shown here is derived from an EMBL/GenBank/DDBJ whole genome shotgun (WGS) entry which is preliminary data.</text>
</comment>
<dbReference type="OrthoDB" id="2416857at2759"/>
<dbReference type="EMBL" id="BLAL01000297">
    <property type="protein sequence ID" value="GET01236.1"/>
    <property type="molecule type" value="Genomic_DNA"/>
</dbReference>
<accession>A0A8H3R2S8</accession>
<proteinExistence type="predicted"/>
<evidence type="ECO:0000313" key="1">
    <source>
        <dbReference type="EMBL" id="GET01236.1"/>
    </source>
</evidence>
<name>A0A8H3R2S8_9GLOM</name>
<dbReference type="AlphaFoldDB" id="A0A8H3R2S8"/>
<evidence type="ECO:0000313" key="2">
    <source>
        <dbReference type="EMBL" id="GET01242.1"/>
    </source>
</evidence>
<gene>
    <name evidence="1" type="ORF">RCL2_002765800</name>
    <name evidence="2" type="ORF">RCL2_002766300</name>
</gene>
<protein>
    <submittedName>
        <fullName evidence="2">Uncharacterized protein</fullName>
    </submittedName>
</protein>
<evidence type="ECO:0000313" key="3">
    <source>
        <dbReference type="Proteomes" id="UP000615446"/>
    </source>
</evidence>
<dbReference type="EMBL" id="BLAL01000297">
    <property type="protein sequence ID" value="GET01242.1"/>
    <property type="molecule type" value="Genomic_DNA"/>
</dbReference>
<reference evidence="2" key="1">
    <citation type="submission" date="2019-10" db="EMBL/GenBank/DDBJ databases">
        <title>Conservation and host-specific expression of non-tandemly repeated heterogenous ribosome RNA gene in arbuscular mycorrhizal fungi.</title>
        <authorList>
            <person name="Maeda T."/>
            <person name="Kobayashi Y."/>
            <person name="Nakagawa T."/>
            <person name="Ezawa T."/>
            <person name="Yamaguchi K."/>
            <person name="Bino T."/>
            <person name="Nishimoto Y."/>
            <person name="Shigenobu S."/>
            <person name="Kawaguchi M."/>
        </authorList>
    </citation>
    <scope>NUCLEOTIDE SEQUENCE</scope>
    <source>
        <strain evidence="2">HR1</strain>
    </source>
</reference>